<reference evidence="2 3" key="1">
    <citation type="submission" date="2024-10" db="EMBL/GenBank/DDBJ databases">
        <title>Updated reference genomes for cyclostephanoid diatoms.</title>
        <authorList>
            <person name="Roberts W.R."/>
            <person name="Alverson A.J."/>
        </authorList>
    </citation>
    <scope>NUCLEOTIDE SEQUENCE [LARGE SCALE GENOMIC DNA]</scope>
    <source>
        <strain evidence="2 3">AJA232-27</strain>
    </source>
</reference>
<feature type="compositionally biased region" description="Low complexity" evidence="1">
    <location>
        <begin position="29"/>
        <end position="51"/>
    </location>
</feature>
<feature type="region of interest" description="Disordered" evidence="1">
    <location>
        <begin position="318"/>
        <end position="337"/>
    </location>
</feature>
<accession>A0ABD3NA90</accession>
<organism evidence="2 3">
    <name type="scientific">Discostella pseudostelligera</name>
    <dbReference type="NCBI Taxonomy" id="259834"/>
    <lineage>
        <taxon>Eukaryota</taxon>
        <taxon>Sar</taxon>
        <taxon>Stramenopiles</taxon>
        <taxon>Ochrophyta</taxon>
        <taxon>Bacillariophyta</taxon>
        <taxon>Coscinodiscophyceae</taxon>
        <taxon>Thalassiosirophycidae</taxon>
        <taxon>Stephanodiscales</taxon>
        <taxon>Stephanodiscaceae</taxon>
        <taxon>Discostella</taxon>
    </lineage>
</organism>
<feature type="compositionally biased region" description="Polar residues" evidence="1">
    <location>
        <begin position="382"/>
        <end position="403"/>
    </location>
</feature>
<dbReference type="Proteomes" id="UP001530293">
    <property type="component" value="Unassembled WGS sequence"/>
</dbReference>
<name>A0ABD3NA90_9STRA</name>
<evidence type="ECO:0000313" key="3">
    <source>
        <dbReference type="Proteomes" id="UP001530293"/>
    </source>
</evidence>
<evidence type="ECO:0000313" key="2">
    <source>
        <dbReference type="EMBL" id="KAL3772283.1"/>
    </source>
</evidence>
<sequence>MNTILNLGELLVHGELDTARETLKGWQNGTGTTNTTTPSVGVTPTMSTTVSQVESRDDVGGIRREWTSYSRSIGTESTNSISLFHADSSMSKDNAHDDLLASMSLSDYSESTCTGSDLSNIVFPDVCVKLKSDNKAARMRSDFTQDVLERVTSEGSESVWSVRQLPEEVPLRRDPSFLSQCGEELCLEQQPCSEVVNESGKKSTIKPSKGNRMSMQMERAKKVSKGSVKFSAAIDDKDCYSTYSCAARSRASATNIDACTITTATSLKTESSLPEKREPTRKSIGLFKKTKPSNKSIPKTSMIRGAFFARNLQNKSDSTAKLGGSAPRATSPASTHAASLASIGQIGTTAIEMTLPSPSGSTFDPEVIEKQLAADDKPECSELNTSTNSSSYDKGKLSMSTGDDNAVDKGAPSTASGGRATPGETICSWFESAAEAVSPRNLLGDKWKVAETAKENTFEVILNGMCDRDKEGCMALECAEETVAMNEHSNLCEMQSSTPVPTEDSHSETKEVANMKQEKAPKWFAMQMSKFTKSKAEKKSKAEEDILMALILDEINLEKEKLKLEKDKLSNGATECTADDETVDVSDNYYDLPQGFTDLIANEIAEEFGVCGLKADNKSKDVVHTLLHAHER</sequence>
<protein>
    <submittedName>
        <fullName evidence="2">Uncharacterized protein</fullName>
    </submittedName>
</protein>
<keyword evidence="3" id="KW-1185">Reference proteome</keyword>
<comment type="caution">
    <text evidence="2">The sequence shown here is derived from an EMBL/GenBank/DDBJ whole genome shotgun (WGS) entry which is preliminary data.</text>
</comment>
<feature type="region of interest" description="Disordered" evidence="1">
    <location>
        <begin position="25"/>
        <end position="54"/>
    </location>
</feature>
<feature type="region of interest" description="Disordered" evidence="1">
    <location>
        <begin position="373"/>
        <end position="421"/>
    </location>
</feature>
<proteinExistence type="predicted"/>
<gene>
    <name evidence="2" type="ORF">ACHAWU_005334</name>
</gene>
<dbReference type="AlphaFoldDB" id="A0ABD3NA90"/>
<dbReference type="EMBL" id="JALLBG020000013">
    <property type="protein sequence ID" value="KAL3772283.1"/>
    <property type="molecule type" value="Genomic_DNA"/>
</dbReference>
<evidence type="ECO:0000256" key="1">
    <source>
        <dbReference type="SAM" id="MobiDB-lite"/>
    </source>
</evidence>